<accession>A0A1B4XFS8</accession>
<keyword evidence="16" id="KW-1185">Reference proteome</keyword>
<feature type="binding site" evidence="13">
    <location>
        <begin position="57"/>
        <end position="64"/>
    </location>
    <ligand>
        <name>ATP</name>
        <dbReference type="ChEBI" id="CHEBI:30616"/>
    </ligand>
</feature>
<evidence type="ECO:0000256" key="10">
    <source>
        <dbReference type="ARBA" id="ARBA00022840"/>
    </source>
</evidence>
<name>A0A1B4XFS8_9GAMM</name>
<dbReference type="HAMAP" id="MF_00409">
    <property type="entry name" value="LpxK"/>
    <property type="match status" value="1"/>
</dbReference>
<evidence type="ECO:0000256" key="9">
    <source>
        <dbReference type="ARBA" id="ARBA00022777"/>
    </source>
</evidence>
<evidence type="ECO:0000256" key="12">
    <source>
        <dbReference type="ARBA" id="ARBA00029757"/>
    </source>
</evidence>
<keyword evidence="11 13" id="KW-0443">Lipid metabolism</keyword>
<comment type="similarity">
    <text evidence="13">Belongs to the LpxK family.</text>
</comment>
<dbReference type="GO" id="GO:0009244">
    <property type="term" value="P:lipopolysaccharide core region biosynthetic process"/>
    <property type="evidence" value="ECO:0007669"/>
    <property type="project" value="TreeGrafter"/>
</dbReference>
<evidence type="ECO:0000256" key="6">
    <source>
        <dbReference type="ARBA" id="ARBA00022556"/>
    </source>
</evidence>
<evidence type="ECO:0000256" key="4">
    <source>
        <dbReference type="ARBA" id="ARBA00016436"/>
    </source>
</evidence>
<dbReference type="Proteomes" id="UP000243180">
    <property type="component" value="Chromosome"/>
</dbReference>
<dbReference type="InParanoid" id="A0A1B4XFS8"/>
<comment type="function">
    <text evidence="1 13">Transfers the gamma-phosphate of ATP to the 4'-position of a tetraacyldisaccharide 1-phosphate intermediate (termed DS-1-P) to form tetraacyldisaccharide 1,4'-bis-phosphate (lipid IVA).</text>
</comment>
<dbReference type="GO" id="GO:0005524">
    <property type="term" value="F:ATP binding"/>
    <property type="evidence" value="ECO:0007669"/>
    <property type="project" value="UniProtKB-UniRule"/>
</dbReference>
<evidence type="ECO:0000256" key="11">
    <source>
        <dbReference type="ARBA" id="ARBA00023098"/>
    </source>
</evidence>
<dbReference type="InterPro" id="IPR027417">
    <property type="entry name" value="P-loop_NTPase"/>
</dbReference>
<evidence type="ECO:0000256" key="5">
    <source>
        <dbReference type="ARBA" id="ARBA00022516"/>
    </source>
</evidence>
<dbReference type="PANTHER" id="PTHR42724">
    <property type="entry name" value="TETRAACYLDISACCHARIDE 4'-KINASE"/>
    <property type="match status" value="1"/>
</dbReference>
<proteinExistence type="inferred from homology"/>
<sequence length="327" mass="36306">MHWLEQHWYRFTPVSLLLLPVSWLYCLLMLLRRVLYRLGIFPSIKLPVPVIVVGNLTVGGSGKTPLVLWLASFLREKGLRPGIVLRGYGGSAADWPHGVTPQHDPDVVGDEAVLLARQSECPVAADPDRVRGAQYLLREHRCDVILSDDGLQHLRLARDMEIAVIDGARRFGNGHCLPAGPLREPASRLRDVSLCVTNGTPQAGELGMALTETGLCRVNAPESWASVGSIKGETVHAVAGIGNPARFFAQLRRLGLQVIEHPFPDHHRYAAQDIRFPDNLAVIMTQKDAVKCERFAGDHVWYLAVEARPDARVGEEVWQRLKEKLRG</sequence>
<dbReference type="FunCoup" id="A0A1B4XFS8">
    <property type="interactions" value="254"/>
</dbReference>
<keyword evidence="14" id="KW-1133">Transmembrane helix</keyword>
<dbReference type="GO" id="GO:0005886">
    <property type="term" value="C:plasma membrane"/>
    <property type="evidence" value="ECO:0007669"/>
    <property type="project" value="TreeGrafter"/>
</dbReference>
<comment type="catalytic activity">
    <reaction evidence="13">
        <text>a lipid A disaccharide + ATP = a lipid IVA + ADP + H(+)</text>
        <dbReference type="Rhea" id="RHEA:67840"/>
        <dbReference type="ChEBI" id="CHEBI:15378"/>
        <dbReference type="ChEBI" id="CHEBI:30616"/>
        <dbReference type="ChEBI" id="CHEBI:176343"/>
        <dbReference type="ChEBI" id="CHEBI:176425"/>
        <dbReference type="ChEBI" id="CHEBI:456216"/>
        <dbReference type="EC" id="2.7.1.130"/>
    </reaction>
</comment>
<dbReference type="RefSeq" id="WP_096360495.1">
    <property type="nucleotide sequence ID" value="NZ_AP014879.1"/>
</dbReference>
<evidence type="ECO:0000313" key="15">
    <source>
        <dbReference type="EMBL" id="BAV33664.1"/>
    </source>
</evidence>
<keyword evidence="6 13" id="KW-0441">Lipid A biosynthesis</keyword>
<gene>
    <name evidence="13" type="primary">lpxK</name>
    <name evidence="15" type="ORF">SCL_1353</name>
</gene>
<keyword evidence="14" id="KW-0472">Membrane</keyword>
<evidence type="ECO:0000256" key="1">
    <source>
        <dbReference type="ARBA" id="ARBA00002274"/>
    </source>
</evidence>
<keyword evidence="5 13" id="KW-0444">Lipid biosynthesis</keyword>
<dbReference type="UniPathway" id="UPA00359">
    <property type="reaction ID" value="UER00482"/>
</dbReference>
<dbReference type="GO" id="GO:0009029">
    <property type="term" value="F:lipid-A 4'-kinase activity"/>
    <property type="evidence" value="ECO:0007669"/>
    <property type="project" value="UniProtKB-UniRule"/>
</dbReference>
<dbReference type="GO" id="GO:0009245">
    <property type="term" value="P:lipid A biosynthetic process"/>
    <property type="evidence" value="ECO:0007669"/>
    <property type="project" value="UniProtKB-UniRule"/>
</dbReference>
<evidence type="ECO:0000256" key="7">
    <source>
        <dbReference type="ARBA" id="ARBA00022679"/>
    </source>
</evidence>
<dbReference type="EMBL" id="AP014879">
    <property type="protein sequence ID" value="BAV33664.1"/>
    <property type="molecule type" value="Genomic_DNA"/>
</dbReference>
<evidence type="ECO:0000313" key="16">
    <source>
        <dbReference type="Proteomes" id="UP000243180"/>
    </source>
</evidence>
<evidence type="ECO:0000256" key="2">
    <source>
        <dbReference type="ARBA" id="ARBA00004870"/>
    </source>
</evidence>
<keyword evidence="14" id="KW-0812">Transmembrane</keyword>
<comment type="pathway">
    <text evidence="2 13">Glycolipid biosynthesis; lipid IV(A) biosynthesis; lipid IV(A) from (3R)-3-hydroxytetradecanoyl-[acyl-carrier-protein] and UDP-N-acetyl-alpha-D-glucosamine: step 6/6.</text>
</comment>
<evidence type="ECO:0000256" key="14">
    <source>
        <dbReference type="SAM" id="Phobius"/>
    </source>
</evidence>
<dbReference type="OrthoDB" id="9766423at2"/>
<organism evidence="15 16">
    <name type="scientific">Sulfuricaulis limicola</name>
    <dbReference type="NCBI Taxonomy" id="1620215"/>
    <lineage>
        <taxon>Bacteria</taxon>
        <taxon>Pseudomonadati</taxon>
        <taxon>Pseudomonadota</taxon>
        <taxon>Gammaproteobacteria</taxon>
        <taxon>Acidiferrobacterales</taxon>
        <taxon>Acidiferrobacteraceae</taxon>
        <taxon>Sulfuricaulis</taxon>
    </lineage>
</organism>
<dbReference type="SUPFAM" id="SSF52540">
    <property type="entry name" value="P-loop containing nucleoside triphosphate hydrolases"/>
    <property type="match status" value="1"/>
</dbReference>
<dbReference type="AlphaFoldDB" id="A0A1B4XFS8"/>
<keyword evidence="9 13" id="KW-0418">Kinase</keyword>
<dbReference type="PANTHER" id="PTHR42724:SF1">
    <property type="entry name" value="TETRAACYLDISACCHARIDE 4'-KINASE, MITOCHONDRIAL-RELATED"/>
    <property type="match status" value="1"/>
</dbReference>
<dbReference type="Pfam" id="PF02606">
    <property type="entry name" value="LpxK"/>
    <property type="match status" value="1"/>
</dbReference>
<reference evidence="15 16" key="1">
    <citation type="submission" date="2015-05" db="EMBL/GenBank/DDBJ databases">
        <title>Complete genome sequence of a sulfur-oxidizing gammaproteobacterium strain HA5.</title>
        <authorList>
            <person name="Miura A."/>
            <person name="Kojima H."/>
            <person name="Fukui M."/>
        </authorList>
    </citation>
    <scope>NUCLEOTIDE SEQUENCE [LARGE SCALE GENOMIC DNA]</scope>
    <source>
        <strain evidence="15 16">HA5</strain>
    </source>
</reference>
<dbReference type="KEGG" id="slim:SCL_1353"/>
<dbReference type="EC" id="2.7.1.130" evidence="3 13"/>
<protein>
    <recommendedName>
        <fullName evidence="4 13">Tetraacyldisaccharide 4'-kinase</fullName>
        <ecNumber evidence="3 13">2.7.1.130</ecNumber>
    </recommendedName>
    <alternativeName>
        <fullName evidence="12 13">Lipid A 4'-kinase</fullName>
    </alternativeName>
</protein>
<keyword evidence="10 13" id="KW-0067">ATP-binding</keyword>
<dbReference type="InterPro" id="IPR003758">
    <property type="entry name" value="LpxK"/>
</dbReference>
<feature type="transmembrane region" description="Helical" evidence="14">
    <location>
        <begin position="12"/>
        <end position="31"/>
    </location>
</feature>
<dbReference type="NCBIfam" id="TIGR00682">
    <property type="entry name" value="lpxK"/>
    <property type="match status" value="1"/>
</dbReference>
<evidence type="ECO:0000256" key="13">
    <source>
        <dbReference type="HAMAP-Rule" id="MF_00409"/>
    </source>
</evidence>
<evidence type="ECO:0000256" key="3">
    <source>
        <dbReference type="ARBA" id="ARBA00012071"/>
    </source>
</evidence>
<evidence type="ECO:0000256" key="8">
    <source>
        <dbReference type="ARBA" id="ARBA00022741"/>
    </source>
</evidence>
<keyword evidence="7 13" id="KW-0808">Transferase</keyword>
<keyword evidence="8 13" id="KW-0547">Nucleotide-binding</keyword>